<dbReference type="Pfam" id="PF18803">
    <property type="entry name" value="CxC2"/>
    <property type="match status" value="1"/>
</dbReference>
<dbReference type="PANTHER" id="PTHR33096:SF1">
    <property type="entry name" value="CXC1-LIKE CYSTEINE CLUSTER ASSOCIATED WITH KDZ TRANSPOSASES DOMAIN-CONTAINING PROTEIN"/>
    <property type="match status" value="1"/>
</dbReference>
<protein>
    <recommendedName>
        <fullName evidence="2">CxC2-like cysteine cluster KDZ transposase-associated domain-containing protein</fullName>
    </recommendedName>
</protein>
<feature type="region of interest" description="Disordered" evidence="1">
    <location>
        <begin position="274"/>
        <end position="294"/>
    </location>
</feature>
<dbReference type="Pfam" id="PF18758">
    <property type="entry name" value="KDZ"/>
    <property type="match status" value="1"/>
</dbReference>
<dbReference type="PANTHER" id="PTHR33096">
    <property type="entry name" value="CXC2 DOMAIN-CONTAINING PROTEIN"/>
    <property type="match status" value="1"/>
</dbReference>
<gene>
    <name evidence="3" type="ORF">JR316_012462</name>
</gene>
<dbReference type="EMBL" id="JAFIQS010000018">
    <property type="protein sequence ID" value="KAG5162577.1"/>
    <property type="molecule type" value="Genomic_DNA"/>
</dbReference>
<evidence type="ECO:0000313" key="3">
    <source>
        <dbReference type="EMBL" id="KAG5162577.1"/>
    </source>
</evidence>
<feature type="domain" description="CxC2-like cysteine cluster KDZ transposase-associated" evidence="2">
    <location>
        <begin position="319"/>
        <end position="397"/>
    </location>
</feature>
<dbReference type="AlphaFoldDB" id="A0A8H7XKN2"/>
<proteinExistence type="predicted"/>
<reference evidence="3" key="1">
    <citation type="submission" date="2021-02" db="EMBL/GenBank/DDBJ databases">
        <title>Psilocybe cubensis genome.</title>
        <authorList>
            <person name="Mckernan K.J."/>
            <person name="Crawford S."/>
            <person name="Trippe A."/>
            <person name="Kane L.T."/>
            <person name="Mclaughlin S."/>
        </authorList>
    </citation>
    <scope>NUCLEOTIDE SEQUENCE [LARGE SCALE GENOMIC DNA]</scope>
    <source>
        <strain evidence="3">MGC-MH-2018</strain>
    </source>
</reference>
<evidence type="ECO:0000256" key="1">
    <source>
        <dbReference type="SAM" id="MobiDB-lite"/>
    </source>
</evidence>
<sequence length="1132" mass="128985">MAKRSKKTRIVEGEVDAARYVTVQKRRTVDEQGQTHVQRIVEAAQDPRTHFNRRDRVNGTPAGLEDAWDYDNDVRGEGENVVEGPRKKTQKDYIFQFVQRVDEFLGALLAREARPVDKVTCSACQTGSLAVWRCKDCSLTRTMCRKCMRHAHREDPFHRIEWWNGKYFQSAALCDVGAVIFVPHLTGIRICNNLKLQQECIEENECMKDVAEQQDLRRHMARDAITNPTMGEPEPVEAIQNKDPPTAQNRNEAEEDRHFFEYLDRLRDHVDAEELEEPGDDAEVGDEDDNEVEEDGEYNAPFQRYLPSAVGTATFRSSGTIRVIHTNGIHNIPLVVCSCQGADHIPSDLIATHLWPTSFKRIRTLFTAHVLDQFWLCNLEMNASAYQFYHLLRRVTNPQNPAGVVDLYNEFRRMTRLWRWTKKLKWAGYAGHNGKKVAEVEKGELANYCPACPQPGINLPNGWENDPNKFVYRRVLMADRNFKADHVQPKKPSEDVWLSEGSGMVPKREEYHAFLKTAIEKLTGAPCENTFRAITGAMQASKSCDVTGVVGVACARHGCYAPNSLVDLFKGEQQKNVDFALLAALKSTGVDSRQGLMFLYDVMCQFFVHLKTRIGHLLPEGMDVDRAIGLFHVHAHKDECLFHFSPSFIPGVGRVIGEILEHLWGKMNGVSPTARTATLAHRAEMLDNHATDSNHKKALDMPNTLCRRYIEAVDNSNSTEKYFSEVSQVVSPDLLDVWTRQIVDAETRRLATPKVMDIYAAKGRGDVSGEIDKSDTVTSDDPIQAYLQFALIVEEKEIEIRICVRQLTKSPRHADPNKIEGLRDKLRALLGELERLQGIAGIVEENPTRADVGVDLLDWADEQTGEESIAEPSPTSPYAEAIENHKISQANSHLYKLRNMIAEKSFQYSDVIRKAPRKGMRTRARAKIDEMNHTITFYSQLYTECRARLIALGANNSILKRFQVLKKDDVKTSTAILDPNTPGSTRIKLSWIWHNAVHRFGPNVIAEDGQLRLADADLSDDFDLEETDPETLTEFKRVHWLRARAQYNWWKEEATILHYEMTWTVRYFMHKAEWWHHSAIAVFSGADVACDAIQQGRATYANRQGDLWEHLARCADQMFSMTNSNYKKNFPK</sequence>
<dbReference type="OrthoDB" id="3214502at2759"/>
<dbReference type="InterPro" id="IPR041457">
    <property type="entry name" value="CxC2_KDZ-assoc"/>
</dbReference>
<evidence type="ECO:0000259" key="2">
    <source>
        <dbReference type="Pfam" id="PF18803"/>
    </source>
</evidence>
<comment type="caution">
    <text evidence="3">The sequence shown here is derived from an EMBL/GenBank/DDBJ whole genome shotgun (WGS) entry which is preliminary data.</text>
</comment>
<accession>A0A8H7XKN2</accession>
<name>A0A8H7XKN2_PSICU</name>
<organism evidence="3">
    <name type="scientific">Psilocybe cubensis</name>
    <name type="common">Psychedelic mushroom</name>
    <name type="synonym">Stropharia cubensis</name>
    <dbReference type="NCBI Taxonomy" id="181762"/>
    <lineage>
        <taxon>Eukaryota</taxon>
        <taxon>Fungi</taxon>
        <taxon>Dikarya</taxon>
        <taxon>Basidiomycota</taxon>
        <taxon>Agaricomycotina</taxon>
        <taxon>Agaricomycetes</taxon>
        <taxon>Agaricomycetidae</taxon>
        <taxon>Agaricales</taxon>
        <taxon>Agaricineae</taxon>
        <taxon>Strophariaceae</taxon>
        <taxon>Psilocybe</taxon>
    </lineage>
</organism>
<dbReference type="InterPro" id="IPR040521">
    <property type="entry name" value="KDZ"/>
</dbReference>
<feature type="region of interest" description="Disordered" evidence="1">
    <location>
        <begin position="226"/>
        <end position="254"/>
    </location>
</feature>